<sequence>MGGGSIAANNKNFKINYARSLFVFLILIYFSFALPAQDSPLIQKNESFALAQVYMNLSLTEKYFDSLSTSRISKIIPYEENVLESFENKKFIRQNANLYNFSYSLLNFNKAKLLFRDRREVNRDKLVEWKNELGLANRYYKRALEKPMFTRLDTSFYDLINFNQDSEKSLYWGIENFRAKFTPYFNNDIYPEYQKLFFSAKRANNFNFLALWSSAAIYDLSLEFSILNAMGEKITNYLKPSGDIIYTLDRKLDLISRYIQLKYIASDQFNKTLTEFQIRELYDSYDSFNKDLKGEKDRFIIQELNTAVSKTLYNELQKKYPHEKVQIAYSINNPSPSGVEAMEYIKIDQYFFPDPAPLASANITVENYQPSSTVLGDVDTHISGILRTAGYRNQLHYYYDLDGFALATSLEKFNTNGSTIAEDERWITHLGSEGKFSYYEIFKSLFFEIESEFRMFVFIVASKNVTFSTEPPSPGDVEFLIQHSYETLPKDLKEKSLPNKNLTVIVYYFHQNDIGQVPELELSGTLSALDHLNLAEINNLIRND</sequence>
<evidence type="ECO:0000313" key="2">
    <source>
        <dbReference type="EMBL" id="GGW36977.1"/>
    </source>
</evidence>
<reference evidence="2" key="2">
    <citation type="submission" date="2020-09" db="EMBL/GenBank/DDBJ databases">
        <authorList>
            <person name="Sun Q."/>
            <person name="Kim S."/>
        </authorList>
    </citation>
    <scope>NUCLEOTIDE SEQUENCE</scope>
    <source>
        <strain evidence="2">KCTC 12113</strain>
    </source>
</reference>
<feature type="transmembrane region" description="Helical" evidence="1">
    <location>
        <begin position="21"/>
        <end position="37"/>
    </location>
</feature>
<keyword evidence="3" id="KW-1185">Reference proteome</keyword>
<organism evidence="2 3">
    <name type="scientific">Arenibacter certesii</name>
    <dbReference type="NCBI Taxonomy" id="228955"/>
    <lineage>
        <taxon>Bacteria</taxon>
        <taxon>Pseudomonadati</taxon>
        <taxon>Bacteroidota</taxon>
        <taxon>Flavobacteriia</taxon>
        <taxon>Flavobacteriales</taxon>
        <taxon>Flavobacteriaceae</taxon>
        <taxon>Arenibacter</taxon>
    </lineage>
</organism>
<dbReference type="AlphaFoldDB" id="A0A918MMP2"/>
<keyword evidence="1" id="KW-0812">Transmembrane</keyword>
<proteinExistence type="predicted"/>
<evidence type="ECO:0000313" key="3">
    <source>
        <dbReference type="Proteomes" id="UP000634668"/>
    </source>
</evidence>
<dbReference type="EMBL" id="BMWP01000014">
    <property type="protein sequence ID" value="GGW36977.1"/>
    <property type="molecule type" value="Genomic_DNA"/>
</dbReference>
<accession>A0A918MMP2</accession>
<name>A0A918MMP2_9FLAO</name>
<reference evidence="2" key="1">
    <citation type="journal article" date="2014" name="Int. J. Syst. Evol. Microbiol.">
        <title>Complete genome sequence of Corynebacterium casei LMG S-19264T (=DSM 44701T), isolated from a smear-ripened cheese.</title>
        <authorList>
            <consortium name="US DOE Joint Genome Institute (JGI-PGF)"/>
            <person name="Walter F."/>
            <person name="Albersmeier A."/>
            <person name="Kalinowski J."/>
            <person name="Ruckert C."/>
        </authorList>
    </citation>
    <scope>NUCLEOTIDE SEQUENCE</scope>
    <source>
        <strain evidence="2">KCTC 12113</strain>
    </source>
</reference>
<gene>
    <name evidence="2" type="ORF">GCM10007383_22280</name>
</gene>
<evidence type="ECO:0000256" key="1">
    <source>
        <dbReference type="SAM" id="Phobius"/>
    </source>
</evidence>
<dbReference type="Proteomes" id="UP000634668">
    <property type="component" value="Unassembled WGS sequence"/>
</dbReference>
<keyword evidence="1" id="KW-0472">Membrane</keyword>
<keyword evidence="1" id="KW-1133">Transmembrane helix</keyword>
<comment type="caution">
    <text evidence="2">The sequence shown here is derived from an EMBL/GenBank/DDBJ whole genome shotgun (WGS) entry which is preliminary data.</text>
</comment>
<protein>
    <submittedName>
        <fullName evidence="2">Uncharacterized protein</fullName>
    </submittedName>
</protein>